<keyword evidence="3" id="KW-1185">Reference proteome</keyword>
<dbReference type="Proteomes" id="UP000077521">
    <property type="component" value="Unassembled WGS sequence"/>
</dbReference>
<evidence type="ECO:0000256" key="1">
    <source>
        <dbReference type="SAM" id="MobiDB-lite"/>
    </source>
</evidence>
<feature type="compositionally biased region" description="Polar residues" evidence="1">
    <location>
        <begin position="9"/>
        <end position="18"/>
    </location>
</feature>
<feature type="compositionally biased region" description="Basic and acidic residues" evidence="1">
    <location>
        <begin position="83"/>
        <end position="109"/>
    </location>
</feature>
<feature type="region of interest" description="Disordered" evidence="1">
    <location>
        <begin position="1"/>
        <end position="174"/>
    </location>
</feature>
<comment type="caution">
    <text evidence="2">The sequence shown here is derived from an EMBL/GenBank/DDBJ whole genome shotgun (WGS) entry which is preliminary data.</text>
</comment>
<feature type="compositionally biased region" description="Basic residues" evidence="1">
    <location>
        <begin position="146"/>
        <end position="158"/>
    </location>
</feature>
<sequence length="174" mass="19239">MPHSRTQRYKSLTVQGNDGTRDRVSRREARPARPQRRLNRLSKTEDDSVVTSRRRPSAVALRRGIKNGKKNADQPQGQGPDLIRNRADIDSDGKAKDTGRLGVRQERTMTARGVKARSPLTGAARATVGDTHGDGADSQQDEGTTRSRRRAHGKRRQGQGRQQLGKPEQVGDMA</sequence>
<evidence type="ECO:0000313" key="2">
    <source>
        <dbReference type="EMBL" id="KAE8237571.1"/>
    </source>
</evidence>
<feature type="compositionally biased region" description="Basic and acidic residues" evidence="1">
    <location>
        <begin position="19"/>
        <end position="31"/>
    </location>
</feature>
<feature type="non-terminal residue" evidence="2">
    <location>
        <position position="1"/>
    </location>
</feature>
<dbReference type="EMBL" id="LWDF02001735">
    <property type="protein sequence ID" value="KAE8237571.1"/>
    <property type="molecule type" value="Genomic_DNA"/>
</dbReference>
<organism evidence="2 3">
    <name type="scientific">Tilletia indica</name>
    <dbReference type="NCBI Taxonomy" id="43049"/>
    <lineage>
        <taxon>Eukaryota</taxon>
        <taxon>Fungi</taxon>
        <taxon>Dikarya</taxon>
        <taxon>Basidiomycota</taxon>
        <taxon>Ustilaginomycotina</taxon>
        <taxon>Exobasidiomycetes</taxon>
        <taxon>Tilletiales</taxon>
        <taxon>Tilletiaceae</taxon>
        <taxon>Tilletia</taxon>
    </lineage>
</organism>
<accession>A0A8T8SDA3</accession>
<reference evidence="2" key="2">
    <citation type="journal article" date="2019" name="IMA Fungus">
        <title>Genome sequencing and comparison of five Tilletia species to identify candidate genes for the detection of regulated species infecting wheat.</title>
        <authorList>
            <person name="Nguyen H.D.T."/>
            <person name="Sultana T."/>
            <person name="Kesanakurti P."/>
            <person name="Hambleton S."/>
        </authorList>
    </citation>
    <scope>NUCLEOTIDE SEQUENCE</scope>
    <source>
        <strain evidence="2">DAOMC 236416</strain>
    </source>
</reference>
<evidence type="ECO:0000313" key="3">
    <source>
        <dbReference type="Proteomes" id="UP000077521"/>
    </source>
</evidence>
<dbReference type="AlphaFoldDB" id="A0A8T8SDA3"/>
<gene>
    <name evidence="2" type="ORF">A4X13_0g8734</name>
</gene>
<reference evidence="2" key="1">
    <citation type="submission" date="2016-04" db="EMBL/GenBank/DDBJ databases">
        <authorList>
            <person name="Nguyen H.D."/>
            <person name="Samba Siva P."/>
            <person name="Cullis J."/>
            <person name="Levesque C.A."/>
            <person name="Hambleton S."/>
        </authorList>
    </citation>
    <scope>NUCLEOTIDE SEQUENCE</scope>
    <source>
        <strain evidence="2">DAOMC 236416</strain>
    </source>
</reference>
<proteinExistence type="predicted"/>
<name>A0A8T8SDA3_9BASI</name>
<protein>
    <submittedName>
        <fullName evidence="2">Uncharacterized protein</fullName>
    </submittedName>
</protein>